<gene>
    <name evidence="2" type="primary">AUGUSTUS-3.0.2_05397</name>
    <name evidence="2" type="ORF">TcasGA2_TC005397</name>
</gene>
<dbReference type="PANTHER" id="PTHR35268">
    <property type="entry name" value="PROTEIN CCSMST1"/>
    <property type="match status" value="1"/>
</dbReference>
<evidence type="ECO:0000313" key="2">
    <source>
        <dbReference type="EMBL" id="EFA07828.2"/>
    </source>
</evidence>
<sequence length="104" mass="12227">MLINRVWGLFRRHNCRLVPKTYNFRLISNTAPPKDKVEDLDAPVKYTTSPARFWKASTTRKGGINARLWYEPYVILASISVFMVYFTMLREENDIDVELTRSLI</sequence>
<dbReference type="PANTHER" id="PTHR35268:SF1">
    <property type="entry name" value="UBIQUINOL-CYTOCHROME-C REDUCTASE COMPLEX ASSEMBLY FACTOR 4"/>
    <property type="match status" value="1"/>
</dbReference>
<dbReference type="Pfam" id="PF15013">
    <property type="entry name" value="CCSMST1"/>
    <property type="match status" value="1"/>
</dbReference>
<dbReference type="AlphaFoldDB" id="D6WZ27"/>
<dbReference type="EMBL" id="KQ971363">
    <property type="protein sequence ID" value="EFA07828.2"/>
    <property type="molecule type" value="Genomic_DNA"/>
</dbReference>
<evidence type="ECO:0000256" key="1">
    <source>
        <dbReference type="SAM" id="Phobius"/>
    </source>
</evidence>
<dbReference type="HOGENOM" id="CLU_141828_0_0_1"/>
<proteinExistence type="predicted"/>
<name>D6WZ27_TRICA</name>
<dbReference type="eggNOG" id="ENOG502S8WB">
    <property type="taxonomic scope" value="Eukaryota"/>
</dbReference>
<reference evidence="2 3" key="1">
    <citation type="journal article" date="2008" name="Nature">
        <title>The genome of the model beetle and pest Tribolium castaneum.</title>
        <authorList>
            <consortium name="Tribolium Genome Sequencing Consortium"/>
            <person name="Richards S."/>
            <person name="Gibbs R.A."/>
            <person name="Weinstock G.M."/>
            <person name="Brown S.J."/>
            <person name="Denell R."/>
            <person name="Beeman R.W."/>
            <person name="Gibbs R."/>
            <person name="Beeman R.W."/>
            <person name="Brown S.J."/>
            <person name="Bucher G."/>
            <person name="Friedrich M."/>
            <person name="Grimmelikhuijzen C.J."/>
            <person name="Klingler M."/>
            <person name="Lorenzen M."/>
            <person name="Richards S."/>
            <person name="Roth S."/>
            <person name="Schroder R."/>
            <person name="Tautz D."/>
            <person name="Zdobnov E.M."/>
            <person name="Muzny D."/>
            <person name="Gibbs R.A."/>
            <person name="Weinstock G.M."/>
            <person name="Attaway T."/>
            <person name="Bell S."/>
            <person name="Buhay C.J."/>
            <person name="Chandrabose M.N."/>
            <person name="Chavez D."/>
            <person name="Clerk-Blankenburg K.P."/>
            <person name="Cree A."/>
            <person name="Dao M."/>
            <person name="Davis C."/>
            <person name="Chacko J."/>
            <person name="Dinh H."/>
            <person name="Dugan-Rocha S."/>
            <person name="Fowler G."/>
            <person name="Garner T.T."/>
            <person name="Garnes J."/>
            <person name="Gnirke A."/>
            <person name="Hawes A."/>
            <person name="Hernandez J."/>
            <person name="Hines S."/>
            <person name="Holder M."/>
            <person name="Hume J."/>
            <person name="Jhangiani S.N."/>
            <person name="Joshi V."/>
            <person name="Khan Z.M."/>
            <person name="Jackson L."/>
            <person name="Kovar C."/>
            <person name="Kowis A."/>
            <person name="Lee S."/>
            <person name="Lewis L.R."/>
            <person name="Margolis J."/>
            <person name="Morgan M."/>
            <person name="Nazareth L.V."/>
            <person name="Nguyen N."/>
            <person name="Okwuonu G."/>
            <person name="Parker D."/>
            <person name="Richards S."/>
            <person name="Ruiz S.J."/>
            <person name="Santibanez J."/>
            <person name="Savard J."/>
            <person name="Scherer S.E."/>
            <person name="Schneider B."/>
            <person name="Sodergren E."/>
            <person name="Tautz D."/>
            <person name="Vattahil S."/>
            <person name="Villasana D."/>
            <person name="White C.S."/>
            <person name="Wright R."/>
            <person name="Park Y."/>
            <person name="Beeman R.W."/>
            <person name="Lord J."/>
            <person name="Oppert B."/>
            <person name="Lorenzen M."/>
            <person name="Brown S."/>
            <person name="Wang L."/>
            <person name="Savard J."/>
            <person name="Tautz D."/>
            <person name="Richards S."/>
            <person name="Weinstock G."/>
            <person name="Gibbs R.A."/>
            <person name="Liu Y."/>
            <person name="Worley K."/>
            <person name="Weinstock G."/>
            <person name="Elsik C.G."/>
            <person name="Reese J.T."/>
            <person name="Elhaik E."/>
            <person name="Landan G."/>
            <person name="Graur D."/>
            <person name="Arensburger P."/>
            <person name="Atkinson P."/>
            <person name="Beeman R.W."/>
            <person name="Beidler J."/>
            <person name="Brown S.J."/>
            <person name="Demuth J.P."/>
            <person name="Drury D.W."/>
            <person name="Du Y.Z."/>
            <person name="Fujiwara H."/>
            <person name="Lorenzen M."/>
            <person name="Maselli V."/>
            <person name="Osanai M."/>
            <person name="Park Y."/>
            <person name="Robertson H.M."/>
            <person name="Tu Z."/>
            <person name="Wang J.J."/>
            <person name="Wang S."/>
            <person name="Richards S."/>
            <person name="Song H."/>
            <person name="Zhang L."/>
            <person name="Sodergren E."/>
            <person name="Werner D."/>
            <person name="Stanke M."/>
            <person name="Morgenstern B."/>
            <person name="Solovyev V."/>
            <person name="Kosarev P."/>
            <person name="Brown G."/>
            <person name="Chen H.C."/>
            <person name="Ermolaeva O."/>
            <person name="Hlavina W."/>
            <person name="Kapustin Y."/>
            <person name="Kiryutin B."/>
            <person name="Kitts P."/>
            <person name="Maglott D."/>
            <person name="Pruitt K."/>
            <person name="Sapojnikov V."/>
            <person name="Souvorov A."/>
            <person name="Mackey A.J."/>
            <person name="Waterhouse R.M."/>
            <person name="Wyder S."/>
            <person name="Zdobnov E.M."/>
            <person name="Zdobnov E.M."/>
            <person name="Wyder S."/>
            <person name="Kriventseva E.V."/>
            <person name="Kadowaki T."/>
            <person name="Bork P."/>
            <person name="Aranda M."/>
            <person name="Bao R."/>
            <person name="Beermann A."/>
            <person name="Berns N."/>
            <person name="Bolognesi R."/>
            <person name="Bonneton F."/>
            <person name="Bopp D."/>
            <person name="Brown S.J."/>
            <person name="Bucher G."/>
            <person name="Butts T."/>
            <person name="Chaumot A."/>
            <person name="Denell R.E."/>
            <person name="Ferrier D.E."/>
            <person name="Friedrich M."/>
            <person name="Gordon C.M."/>
            <person name="Jindra M."/>
            <person name="Klingler M."/>
            <person name="Lan Q."/>
            <person name="Lattorff H.M."/>
            <person name="Laudet V."/>
            <person name="von Levetsow C."/>
            <person name="Liu Z."/>
            <person name="Lutz R."/>
            <person name="Lynch J.A."/>
            <person name="da Fonseca R.N."/>
            <person name="Posnien N."/>
            <person name="Reuter R."/>
            <person name="Roth S."/>
            <person name="Savard J."/>
            <person name="Schinko J.B."/>
            <person name="Schmitt C."/>
            <person name="Schoppmeier M."/>
            <person name="Schroder R."/>
            <person name="Shippy T.D."/>
            <person name="Simonnet F."/>
            <person name="Marques-Souza H."/>
            <person name="Tautz D."/>
            <person name="Tomoyasu Y."/>
            <person name="Trauner J."/>
            <person name="Van der Zee M."/>
            <person name="Vervoort M."/>
            <person name="Wittkopp N."/>
            <person name="Wimmer E.A."/>
            <person name="Yang X."/>
            <person name="Jones A.K."/>
            <person name="Sattelle D.B."/>
            <person name="Ebert P.R."/>
            <person name="Nelson D."/>
            <person name="Scott J.G."/>
            <person name="Beeman R.W."/>
            <person name="Muthukrishnan S."/>
            <person name="Kramer K.J."/>
            <person name="Arakane Y."/>
            <person name="Beeman R.W."/>
            <person name="Zhu Q."/>
            <person name="Hogenkamp D."/>
            <person name="Dixit R."/>
            <person name="Oppert B."/>
            <person name="Jiang H."/>
            <person name="Zou Z."/>
            <person name="Marshall J."/>
            <person name="Elpidina E."/>
            <person name="Vinokurov K."/>
            <person name="Oppert C."/>
            <person name="Zou Z."/>
            <person name="Evans J."/>
            <person name="Lu Z."/>
            <person name="Zhao P."/>
            <person name="Sumathipala N."/>
            <person name="Altincicek B."/>
            <person name="Vilcinskas A."/>
            <person name="Williams M."/>
            <person name="Hultmark D."/>
            <person name="Hetru C."/>
            <person name="Jiang H."/>
            <person name="Grimmelikhuijzen C.J."/>
            <person name="Hauser F."/>
            <person name="Cazzamali G."/>
            <person name="Williamson M."/>
            <person name="Park Y."/>
            <person name="Li B."/>
            <person name="Tanaka Y."/>
            <person name="Predel R."/>
            <person name="Neupert S."/>
            <person name="Schachtner J."/>
            <person name="Verleyen P."/>
            <person name="Raible F."/>
            <person name="Bork P."/>
            <person name="Friedrich M."/>
            <person name="Walden K.K."/>
            <person name="Robertson H.M."/>
            <person name="Angeli S."/>
            <person name="Foret S."/>
            <person name="Bucher G."/>
            <person name="Schuetz S."/>
            <person name="Maleszka R."/>
            <person name="Wimmer E.A."/>
            <person name="Beeman R.W."/>
            <person name="Lorenzen M."/>
            <person name="Tomoyasu Y."/>
            <person name="Miller S.C."/>
            <person name="Grossmann D."/>
            <person name="Bucher G."/>
        </authorList>
    </citation>
    <scope>NUCLEOTIDE SEQUENCE [LARGE SCALE GENOMIC DNA]</scope>
    <source>
        <strain evidence="2 3">Georgia GA2</strain>
    </source>
</reference>
<keyword evidence="1" id="KW-0812">Transmembrane</keyword>
<feature type="transmembrane region" description="Helical" evidence="1">
    <location>
        <begin position="68"/>
        <end position="88"/>
    </location>
</feature>
<organism evidence="2 3">
    <name type="scientific">Tribolium castaneum</name>
    <name type="common">Red flour beetle</name>
    <dbReference type="NCBI Taxonomy" id="7070"/>
    <lineage>
        <taxon>Eukaryota</taxon>
        <taxon>Metazoa</taxon>
        <taxon>Ecdysozoa</taxon>
        <taxon>Arthropoda</taxon>
        <taxon>Hexapoda</taxon>
        <taxon>Insecta</taxon>
        <taxon>Pterygota</taxon>
        <taxon>Neoptera</taxon>
        <taxon>Endopterygota</taxon>
        <taxon>Coleoptera</taxon>
        <taxon>Polyphaga</taxon>
        <taxon>Cucujiformia</taxon>
        <taxon>Tenebrionidae</taxon>
        <taxon>Tenebrionidae incertae sedis</taxon>
        <taxon>Tribolium</taxon>
    </lineage>
</organism>
<dbReference type="InParanoid" id="D6WZ27"/>
<keyword evidence="1" id="KW-1133">Transmembrane helix</keyword>
<dbReference type="Proteomes" id="UP000007266">
    <property type="component" value="Linkage group 8"/>
</dbReference>
<dbReference type="GO" id="GO:0034551">
    <property type="term" value="P:mitochondrial respiratory chain complex III assembly"/>
    <property type="evidence" value="ECO:0000318"/>
    <property type="project" value="GO_Central"/>
</dbReference>
<dbReference type="GO" id="GO:0005743">
    <property type="term" value="C:mitochondrial inner membrane"/>
    <property type="evidence" value="ECO:0000318"/>
    <property type="project" value="GO_Central"/>
</dbReference>
<dbReference type="InterPro" id="IPR029160">
    <property type="entry name" value="UQCC4"/>
</dbReference>
<protein>
    <submittedName>
        <fullName evidence="2">Uncharacterized protein</fullName>
    </submittedName>
</protein>
<keyword evidence="1" id="KW-0472">Membrane</keyword>
<keyword evidence="3" id="KW-1185">Reference proteome</keyword>
<evidence type="ECO:0000313" key="3">
    <source>
        <dbReference type="Proteomes" id="UP000007266"/>
    </source>
</evidence>
<accession>D6WZ27</accession>
<reference evidence="2 3" key="2">
    <citation type="journal article" date="2010" name="Nucleic Acids Res.">
        <title>BeetleBase in 2010: revisions to provide comprehensive genomic information for Tribolium castaneum.</title>
        <authorList>
            <person name="Kim H.S."/>
            <person name="Murphy T."/>
            <person name="Xia J."/>
            <person name="Caragea D."/>
            <person name="Park Y."/>
            <person name="Beeman R.W."/>
            <person name="Lorenzen M.D."/>
            <person name="Butcher S."/>
            <person name="Manak J.R."/>
            <person name="Brown S.J."/>
        </authorList>
    </citation>
    <scope>GENOME REANNOTATION</scope>
    <source>
        <strain evidence="2 3">Georgia GA2</strain>
    </source>
</reference>